<organism evidence="2 3">
    <name type="scientific">Candidatus Gallimonas intestinigallinarum</name>
    <dbReference type="NCBI Taxonomy" id="2838604"/>
    <lineage>
        <taxon>Bacteria</taxon>
        <taxon>Bacillati</taxon>
        <taxon>Bacillota</taxon>
        <taxon>Clostridia</taxon>
        <taxon>Candidatus Gallimonas</taxon>
    </lineage>
</organism>
<reference evidence="2" key="1">
    <citation type="journal article" date="2021" name="PeerJ">
        <title>Extensive microbial diversity within the chicken gut microbiome revealed by metagenomics and culture.</title>
        <authorList>
            <person name="Gilroy R."/>
            <person name="Ravi A."/>
            <person name="Getino M."/>
            <person name="Pursley I."/>
            <person name="Horton D.L."/>
            <person name="Alikhan N.F."/>
            <person name="Baker D."/>
            <person name="Gharbi K."/>
            <person name="Hall N."/>
            <person name="Watson M."/>
            <person name="Adriaenssens E.M."/>
            <person name="Foster-Nyarko E."/>
            <person name="Jarju S."/>
            <person name="Secka A."/>
            <person name="Antonio M."/>
            <person name="Oren A."/>
            <person name="Chaudhuri R.R."/>
            <person name="La Ragione R."/>
            <person name="Hildebrand F."/>
            <person name="Pallen M.J."/>
        </authorList>
    </citation>
    <scope>NUCLEOTIDE SEQUENCE</scope>
    <source>
        <strain evidence="2">CHK33-5263</strain>
    </source>
</reference>
<gene>
    <name evidence="2" type="ORF">H9812_07030</name>
</gene>
<dbReference type="Proteomes" id="UP000824044">
    <property type="component" value="Unassembled WGS sequence"/>
</dbReference>
<keyword evidence="1" id="KW-0472">Membrane</keyword>
<feature type="transmembrane region" description="Helical" evidence="1">
    <location>
        <begin position="77"/>
        <end position="96"/>
    </location>
</feature>
<sequence length="121" mass="13505">MIQETNKQQEARQVSEIRSRYAAKSVSEEKIDKLTRLDRQARRPAEIFAYTFGALGALVLGVGMCLAMEIIGSLMPLGIVIGVIGIVMVAVNYPIYKRILSQRKKKYAPEIVALSDELLNH</sequence>
<evidence type="ECO:0000256" key="1">
    <source>
        <dbReference type="SAM" id="Phobius"/>
    </source>
</evidence>
<dbReference type="EMBL" id="DXBS01000130">
    <property type="protein sequence ID" value="HIZ25198.1"/>
    <property type="molecule type" value="Genomic_DNA"/>
</dbReference>
<reference evidence="2" key="2">
    <citation type="submission" date="2021-04" db="EMBL/GenBank/DDBJ databases">
        <authorList>
            <person name="Gilroy R."/>
        </authorList>
    </citation>
    <scope>NUCLEOTIDE SEQUENCE</scope>
    <source>
        <strain evidence="2">CHK33-5263</strain>
    </source>
</reference>
<comment type="caution">
    <text evidence="2">The sequence shown here is derived from an EMBL/GenBank/DDBJ whole genome shotgun (WGS) entry which is preliminary data.</text>
</comment>
<keyword evidence="1" id="KW-1133">Transmembrane helix</keyword>
<evidence type="ECO:0000313" key="3">
    <source>
        <dbReference type="Proteomes" id="UP000824044"/>
    </source>
</evidence>
<keyword evidence="1" id="KW-0812">Transmembrane</keyword>
<feature type="transmembrane region" description="Helical" evidence="1">
    <location>
        <begin position="47"/>
        <end position="71"/>
    </location>
</feature>
<dbReference type="AlphaFoldDB" id="A0A9D2IVP1"/>
<evidence type="ECO:0000313" key="2">
    <source>
        <dbReference type="EMBL" id="HIZ25198.1"/>
    </source>
</evidence>
<name>A0A9D2IVP1_9FIRM</name>
<protein>
    <submittedName>
        <fullName evidence="2">Dihydropteridine reductase</fullName>
    </submittedName>
</protein>
<accession>A0A9D2IVP1</accession>
<proteinExistence type="predicted"/>